<dbReference type="Proteomes" id="UP000801492">
    <property type="component" value="Unassembled WGS sequence"/>
</dbReference>
<dbReference type="InterPro" id="IPR004530">
    <property type="entry name" value="Phe-tRNA-synth_IIc_mito"/>
</dbReference>
<keyword evidence="9" id="KW-0809">Transit peptide</keyword>
<evidence type="ECO:0000256" key="7">
    <source>
        <dbReference type="ARBA" id="ARBA00022840"/>
    </source>
</evidence>
<comment type="subunit">
    <text evidence="3">Monomer.</text>
</comment>
<dbReference type="InterPro" id="IPR036690">
    <property type="entry name" value="Fdx_antiC-bd_sf"/>
</dbReference>
<evidence type="ECO:0000313" key="20">
    <source>
        <dbReference type="Proteomes" id="UP000801492"/>
    </source>
</evidence>
<evidence type="ECO:0000256" key="8">
    <source>
        <dbReference type="ARBA" id="ARBA00022917"/>
    </source>
</evidence>
<evidence type="ECO:0000256" key="14">
    <source>
        <dbReference type="ARBA" id="ARBA00049255"/>
    </source>
</evidence>
<dbReference type="Pfam" id="PF03147">
    <property type="entry name" value="FDX-ACB"/>
    <property type="match status" value="1"/>
</dbReference>
<evidence type="ECO:0000259" key="17">
    <source>
        <dbReference type="PROSITE" id="PS50862"/>
    </source>
</evidence>
<feature type="domain" description="Aminoacyl-transfer RNA synthetases class-II family profile" evidence="17">
    <location>
        <begin position="74"/>
        <end position="359"/>
    </location>
</feature>
<dbReference type="OrthoDB" id="4457at2759"/>
<evidence type="ECO:0000259" key="18">
    <source>
        <dbReference type="PROSITE" id="PS51447"/>
    </source>
</evidence>
<dbReference type="Gene3D" id="3.30.930.10">
    <property type="entry name" value="Bira Bifunctional Protein, Domain 2"/>
    <property type="match status" value="1"/>
</dbReference>
<keyword evidence="11" id="KW-0496">Mitochondrion</keyword>
<dbReference type="CDD" id="cd00496">
    <property type="entry name" value="PheRS_alpha_core"/>
    <property type="match status" value="1"/>
</dbReference>
<comment type="catalytic activity">
    <reaction evidence="14">
        <text>tRNA(Phe) + L-phenylalanine + ATP = L-phenylalanyl-tRNA(Phe) + AMP + diphosphate + H(+)</text>
        <dbReference type="Rhea" id="RHEA:19413"/>
        <dbReference type="Rhea" id="RHEA-COMP:9668"/>
        <dbReference type="Rhea" id="RHEA-COMP:9699"/>
        <dbReference type="ChEBI" id="CHEBI:15378"/>
        <dbReference type="ChEBI" id="CHEBI:30616"/>
        <dbReference type="ChEBI" id="CHEBI:33019"/>
        <dbReference type="ChEBI" id="CHEBI:58095"/>
        <dbReference type="ChEBI" id="CHEBI:78442"/>
        <dbReference type="ChEBI" id="CHEBI:78531"/>
        <dbReference type="ChEBI" id="CHEBI:456215"/>
        <dbReference type="EC" id="6.1.1.20"/>
    </reaction>
</comment>
<evidence type="ECO:0000256" key="16">
    <source>
        <dbReference type="ARBA" id="ARBA00073229"/>
    </source>
</evidence>
<name>A0A8K0DBI5_IGNLU</name>
<evidence type="ECO:0000256" key="5">
    <source>
        <dbReference type="ARBA" id="ARBA00022598"/>
    </source>
</evidence>
<dbReference type="GO" id="GO:0006432">
    <property type="term" value="P:phenylalanyl-tRNA aminoacylation"/>
    <property type="evidence" value="ECO:0007669"/>
    <property type="project" value="InterPro"/>
</dbReference>
<dbReference type="GO" id="GO:0000049">
    <property type="term" value="F:tRNA binding"/>
    <property type="evidence" value="ECO:0007669"/>
    <property type="project" value="InterPro"/>
</dbReference>
<dbReference type="SMART" id="SM00896">
    <property type="entry name" value="FDX-ACB"/>
    <property type="match status" value="1"/>
</dbReference>
<comment type="similarity">
    <text evidence="2">Belongs to the class-II aminoacyl-tRNA synthetase family.</text>
</comment>
<evidence type="ECO:0000256" key="3">
    <source>
        <dbReference type="ARBA" id="ARBA00011245"/>
    </source>
</evidence>
<evidence type="ECO:0000313" key="19">
    <source>
        <dbReference type="EMBL" id="KAF2900351.1"/>
    </source>
</evidence>
<proteinExistence type="inferred from homology"/>
<keyword evidence="20" id="KW-1185">Reference proteome</keyword>
<dbReference type="InterPro" id="IPR002319">
    <property type="entry name" value="Phenylalanyl-tRNA_Synthase"/>
</dbReference>
<sequence length="440" mass="51131">MVRILNTSRLPRLANTVLYEKKWLTTSAKPNIQETVTIKDNTYKRDDYTNVTDKIISLVGRNLHTTPKHPLSFVRQKIVNYFYKSFVNARGNPIFSVYDNISPIVTVEQNFDSLLIPKNHPSRQKSDCYYINHDNLLRAHTTAHQAELIRSGLDNFLIAGDVYRRDEIDRTHYPVFHQLDAVRLKTRDQLFPNDDVLKIFDNKNKTCIINGQAKQDCHTLEACKLMEHELKSTLVGLAKELFGENTKYRWVDTTFPFTQPSWELEVFHNNEWLELLGCGIMIQSILTNTGVTDRIGWAFGLGLERIAMCLYQIPDIRLFWSIDSGFLNQFNTEDVNKKIIYKSVSQYPQCTNDISFWLPQNKSSPYASNDFYDLVRSIGGDIIEQVMLVDQFKHPKNGKESHCYRIIYRHMEKTLTNSEVNVIHKQIETAVRKQLGVTVR</sequence>
<dbReference type="InterPro" id="IPR006195">
    <property type="entry name" value="aa-tRNA-synth_II"/>
</dbReference>
<evidence type="ECO:0000256" key="12">
    <source>
        <dbReference type="ARBA" id="ARBA00023146"/>
    </source>
</evidence>
<organism evidence="19 20">
    <name type="scientific">Ignelater luminosus</name>
    <name type="common">Cucubano</name>
    <name type="synonym">Pyrophorus luminosus</name>
    <dbReference type="NCBI Taxonomy" id="2038154"/>
    <lineage>
        <taxon>Eukaryota</taxon>
        <taxon>Metazoa</taxon>
        <taxon>Ecdysozoa</taxon>
        <taxon>Arthropoda</taxon>
        <taxon>Hexapoda</taxon>
        <taxon>Insecta</taxon>
        <taxon>Pterygota</taxon>
        <taxon>Neoptera</taxon>
        <taxon>Endopterygota</taxon>
        <taxon>Coleoptera</taxon>
        <taxon>Polyphaga</taxon>
        <taxon>Elateriformia</taxon>
        <taxon>Elateroidea</taxon>
        <taxon>Elateridae</taxon>
        <taxon>Agrypninae</taxon>
        <taxon>Pyrophorini</taxon>
        <taxon>Ignelater</taxon>
    </lineage>
</organism>
<dbReference type="PANTHER" id="PTHR11538">
    <property type="entry name" value="PHENYLALANYL-TRNA SYNTHETASE"/>
    <property type="match status" value="1"/>
</dbReference>
<dbReference type="Pfam" id="PF01409">
    <property type="entry name" value="tRNA-synt_2d"/>
    <property type="match status" value="2"/>
</dbReference>
<dbReference type="GO" id="GO:0005524">
    <property type="term" value="F:ATP binding"/>
    <property type="evidence" value="ECO:0007669"/>
    <property type="project" value="UniProtKB-KW"/>
</dbReference>
<dbReference type="SUPFAM" id="SSF55681">
    <property type="entry name" value="Class II aaRS and biotin synthetases"/>
    <property type="match status" value="1"/>
</dbReference>
<evidence type="ECO:0000256" key="4">
    <source>
        <dbReference type="ARBA" id="ARBA00012814"/>
    </source>
</evidence>
<dbReference type="FunFam" id="3.30.70.380:FF:000002">
    <property type="entry name" value="phenylalanine--tRNA ligase, mitochondrial"/>
    <property type="match status" value="1"/>
</dbReference>
<dbReference type="NCBIfam" id="TIGR00469">
    <property type="entry name" value="pheS_mito"/>
    <property type="match status" value="1"/>
</dbReference>
<keyword evidence="6" id="KW-0547">Nucleotide-binding</keyword>
<evidence type="ECO:0000256" key="11">
    <source>
        <dbReference type="ARBA" id="ARBA00023128"/>
    </source>
</evidence>
<feature type="domain" description="FDX-ACB" evidence="18">
    <location>
        <begin position="345"/>
        <end position="440"/>
    </location>
</feature>
<keyword evidence="5" id="KW-0436">Ligase</keyword>
<evidence type="ECO:0000256" key="9">
    <source>
        <dbReference type="ARBA" id="ARBA00022946"/>
    </source>
</evidence>
<reference evidence="19" key="1">
    <citation type="submission" date="2019-08" db="EMBL/GenBank/DDBJ databases">
        <title>The genome of the North American firefly Photinus pyralis.</title>
        <authorList>
            <consortium name="Photinus pyralis genome working group"/>
            <person name="Fallon T.R."/>
            <person name="Sander Lower S.E."/>
            <person name="Weng J.-K."/>
        </authorList>
    </citation>
    <scope>NUCLEOTIDE SEQUENCE</scope>
    <source>
        <strain evidence="19">TRF0915ILg1</strain>
        <tissue evidence="19">Whole body</tissue>
    </source>
</reference>
<evidence type="ECO:0000256" key="13">
    <source>
        <dbReference type="ARBA" id="ARBA00031194"/>
    </source>
</evidence>
<keyword evidence="12" id="KW-0030">Aminoacyl-tRNA synthetase</keyword>
<comment type="function">
    <text evidence="15">Is responsible for the charging of tRNA(Phe) with phenylalanine in mitochondrial translation. To a lesser extent, also catalyzes direct attachment of m-Tyr (an oxidized version of Phe) to tRNA(Phe), thereby opening the way for delivery of the misacylated tRNA to the ribosome and incorporation of ROS-damaged amino acid into proteins.</text>
</comment>
<comment type="subcellular location">
    <subcellularLocation>
        <location evidence="1">Mitochondrion matrix</location>
    </subcellularLocation>
</comment>
<dbReference type="PANTHER" id="PTHR11538:SF41">
    <property type="entry name" value="PHENYLALANINE--TRNA LIGASE, MITOCHONDRIAL"/>
    <property type="match status" value="1"/>
</dbReference>
<evidence type="ECO:0000256" key="15">
    <source>
        <dbReference type="ARBA" id="ARBA00060211"/>
    </source>
</evidence>
<dbReference type="Gene3D" id="3.30.70.380">
    <property type="entry name" value="Ferrodoxin-fold anticodon-binding domain"/>
    <property type="match status" value="1"/>
</dbReference>
<evidence type="ECO:0000256" key="10">
    <source>
        <dbReference type="ARBA" id="ARBA00022990"/>
    </source>
</evidence>
<dbReference type="EMBL" id="VTPC01002247">
    <property type="protein sequence ID" value="KAF2900351.1"/>
    <property type="molecule type" value="Genomic_DNA"/>
</dbReference>
<dbReference type="EC" id="6.1.1.20" evidence="4"/>
<comment type="caution">
    <text evidence="19">The sequence shown here is derived from an EMBL/GenBank/DDBJ whole genome shotgun (WGS) entry which is preliminary data.</text>
</comment>
<dbReference type="PROSITE" id="PS50862">
    <property type="entry name" value="AA_TRNA_LIGASE_II"/>
    <property type="match status" value="1"/>
</dbReference>
<keyword evidence="7" id="KW-0067">ATP-binding</keyword>
<keyword evidence="10" id="KW-0007">Acetylation</keyword>
<dbReference type="InterPro" id="IPR005121">
    <property type="entry name" value="Fdx_antiC-bd"/>
</dbReference>
<dbReference type="SUPFAM" id="SSF54991">
    <property type="entry name" value="Anticodon-binding domain of PheRS"/>
    <property type="match status" value="1"/>
</dbReference>
<protein>
    <recommendedName>
        <fullName evidence="16">Phenylalanine--tRNA ligase, mitochondrial</fullName>
        <ecNumber evidence="4">6.1.1.20</ecNumber>
    </recommendedName>
    <alternativeName>
        <fullName evidence="13">Phenylalanyl-tRNA synthetase</fullName>
    </alternativeName>
</protein>
<dbReference type="InterPro" id="IPR045864">
    <property type="entry name" value="aa-tRNA-synth_II/BPL/LPL"/>
</dbReference>
<evidence type="ECO:0000256" key="1">
    <source>
        <dbReference type="ARBA" id="ARBA00004305"/>
    </source>
</evidence>
<dbReference type="GO" id="GO:0005759">
    <property type="term" value="C:mitochondrial matrix"/>
    <property type="evidence" value="ECO:0007669"/>
    <property type="project" value="UniProtKB-SubCell"/>
</dbReference>
<evidence type="ECO:0000256" key="6">
    <source>
        <dbReference type="ARBA" id="ARBA00022741"/>
    </source>
</evidence>
<keyword evidence="8" id="KW-0648">Protein biosynthesis</keyword>
<evidence type="ECO:0000256" key="2">
    <source>
        <dbReference type="ARBA" id="ARBA00008226"/>
    </source>
</evidence>
<dbReference type="FunFam" id="3.30.930.10:FF:000041">
    <property type="entry name" value="Phenylalanyl-tRNA synthetase 2, mitochondrial"/>
    <property type="match status" value="1"/>
</dbReference>
<gene>
    <name evidence="19" type="ORF">ILUMI_05833</name>
</gene>
<dbReference type="GO" id="GO:0004826">
    <property type="term" value="F:phenylalanine-tRNA ligase activity"/>
    <property type="evidence" value="ECO:0007669"/>
    <property type="project" value="UniProtKB-EC"/>
</dbReference>
<dbReference type="PROSITE" id="PS51447">
    <property type="entry name" value="FDX_ACB"/>
    <property type="match status" value="1"/>
</dbReference>
<accession>A0A8K0DBI5</accession>
<dbReference type="AlphaFoldDB" id="A0A8K0DBI5"/>